<evidence type="ECO:0000313" key="2">
    <source>
        <dbReference type="Proteomes" id="UP001211872"/>
    </source>
</evidence>
<sequence>MPIPYRLLFLLNADTASIFEIKRLDVQSDNPGDVYFWLYFDRASRQLRHLTFVAMHADGDEQQREFAQGRLRFTTTTGTYTPADAGPALALQPVVPPTLPAELEAALFALFRETRPAE</sequence>
<dbReference type="RefSeq" id="WP_270128034.1">
    <property type="nucleotide sequence ID" value="NZ_CP115396.1"/>
</dbReference>
<accession>A0ABY7PRG4</accession>
<name>A0ABY7PRG4_9BACT</name>
<proteinExistence type="predicted"/>
<dbReference type="Proteomes" id="UP001211872">
    <property type="component" value="Chromosome"/>
</dbReference>
<gene>
    <name evidence="1" type="ORF">O9Z63_04100</name>
</gene>
<evidence type="ECO:0000313" key="1">
    <source>
        <dbReference type="EMBL" id="WBO85428.1"/>
    </source>
</evidence>
<protein>
    <submittedName>
        <fullName evidence="1">Uncharacterized protein</fullName>
    </submittedName>
</protein>
<reference evidence="1 2" key="1">
    <citation type="journal article" date="2011" name="Int. J. Syst. Evol. Microbiol.">
        <title>Hymenobacter yonginensis sp. nov., isolated from a mesotrophic artificial lake.</title>
        <authorList>
            <person name="Joung Y."/>
            <person name="Cho S.H."/>
            <person name="Kim H."/>
            <person name="Kim S.B."/>
            <person name="Joh K."/>
        </authorList>
    </citation>
    <scope>NUCLEOTIDE SEQUENCE [LARGE SCALE GENOMIC DNA]</scope>
    <source>
        <strain evidence="1 2">KCTC 22745</strain>
    </source>
</reference>
<dbReference type="EMBL" id="CP115396">
    <property type="protein sequence ID" value="WBO85428.1"/>
    <property type="molecule type" value="Genomic_DNA"/>
</dbReference>
<organism evidence="1 2">
    <name type="scientific">Hymenobacter yonginensis</name>
    <dbReference type="NCBI Taxonomy" id="748197"/>
    <lineage>
        <taxon>Bacteria</taxon>
        <taxon>Pseudomonadati</taxon>
        <taxon>Bacteroidota</taxon>
        <taxon>Cytophagia</taxon>
        <taxon>Cytophagales</taxon>
        <taxon>Hymenobacteraceae</taxon>
        <taxon>Hymenobacter</taxon>
    </lineage>
</organism>
<keyword evidence="2" id="KW-1185">Reference proteome</keyword>